<name>A0A091BDA2_9GAMM</name>
<evidence type="ECO:0000256" key="3">
    <source>
        <dbReference type="ARBA" id="ARBA00022695"/>
    </source>
</evidence>
<feature type="binding site" evidence="8">
    <location>
        <position position="92"/>
    </location>
    <ligand>
        <name>ATP</name>
        <dbReference type="ChEBI" id="CHEBI:30616"/>
    </ligand>
</feature>
<accession>A0A091BDA2</accession>
<protein>
    <recommendedName>
        <fullName evidence="8">Protein nucleotidyltransferase YdiU</fullName>
        <ecNumber evidence="8">2.7.7.-</ecNumber>
    </recommendedName>
    <alternativeName>
        <fullName evidence="8">Protein adenylyltransferase YdiU</fullName>
        <ecNumber evidence="8">2.7.7.108</ecNumber>
    </alternativeName>
    <alternativeName>
        <fullName evidence="8">Protein uridylyltransferase YdiU</fullName>
        <ecNumber evidence="8">2.7.7.-</ecNumber>
    </alternativeName>
</protein>
<evidence type="ECO:0000313" key="10">
    <source>
        <dbReference type="Proteomes" id="UP000029391"/>
    </source>
</evidence>
<dbReference type="eggNOG" id="COG0397">
    <property type="taxonomic scope" value="Bacteria"/>
</dbReference>
<keyword evidence="10" id="KW-1185">Reference proteome</keyword>
<feature type="binding site" evidence="8">
    <location>
        <position position="89"/>
    </location>
    <ligand>
        <name>ATP</name>
        <dbReference type="ChEBI" id="CHEBI:30616"/>
    </ligand>
</feature>
<feature type="binding site" evidence="8">
    <location>
        <position position="125"/>
    </location>
    <ligand>
        <name>ATP</name>
        <dbReference type="ChEBI" id="CHEBI:30616"/>
    </ligand>
</feature>
<evidence type="ECO:0000256" key="2">
    <source>
        <dbReference type="ARBA" id="ARBA00022679"/>
    </source>
</evidence>
<feature type="binding site" evidence="8">
    <location>
        <position position="124"/>
    </location>
    <ligand>
        <name>ATP</name>
        <dbReference type="ChEBI" id="CHEBI:30616"/>
    </ligand>
</feature>
<dbReference type="Proteomes" id="UP000029391">
    <property type="component" value="Unassembled WGS sequence"/>
</dbReference>
<comment type="caution">
    <text evidence="9">The sequence shown here is derived from an EMBL/GenBank/DDBJ whole genome shotgun (WGS) entry which is preliminary data.</text>
</comment>
<feature type="binding site" evidence="8">
    <location>
        <position position="176"/>
    </location>
    <ligand>
        <name>ATP</name>
        <dbReference type="ChEBI" id="CHEBI:30616"/>
    </ligand>
</feature>
<keyword evidence="6 8" id="KW-0067">ATP-binding</keyword>
<reference evidence="9 10" key="1">
    <citation type="submission" date="2013-09" db="EMBL/GenBank/DDBJ databases">
        <title>Genome sequencing of Arenimonas composti.</title>
        <authorList>
            <person name="Chen F."/>
            <person name="Wang G."/>
        </authorList>
    </citation>
    <scope>NUCLEOTIDE SEQUENCE [LARGE SCALE GENOMIC DNA]</scope>
    <source>
        <strain evidence="9 10">TR7-09</strain>
    </source>
</reference>
<dbReference type="PANTHER" id="PTHR32057">
    <property type="entry name" value="PROTEIN ADENYLYLTRANSFERASE SELO, MITOCHONDRIAL"/>
    <property type="match status" value="1"/>
</dbReference>
<keyword evidence="5 8" id="KW-0547">Nucleotide-binding</keyword>
<comment type="function">
    <text evidence="8">Nucleotidyltransferase involved in the post-translational modification of proteins. It can catalyze the addition of adenosine monophosphate (AMP) or uridine monophosphate (UMP) to a protein, resulting in modifications known as AMPylation and UMPylation.</text>
</comment>
<feature type="binding site" evidence="8">
    <location>
        <position position="264"/>
    </location>
    <ligand>
        <name>ATP</name>
        <dbReference type="ChEBI" id="CHEBI:30616"/>
    </ligand>
</feature>
<organism evidence="9 10">
    <name type="scientific">Arenimonas composti TR7-09 = DSM 18010</name>
    <dbReference type="NCBI Taxonomy" id="1121013"/>
    <lineage>
        <taxon>Bacteria</taxon>
        <taxon>Pseudomonadati</taxon>
        <taxon>Pseudomonadota</taxon>
        <taxon>Gammaproteobacteria</taxon>
        <taxon>Lysobacterales</taxon>
        <taxon>Lysobacteraceae</taxon>
        <taxon>Arenimonas</taxon>
    </lineage>
</organism>
<evidence type="ECO:0000256" key="6">
    <source>
        <dbReference type="ARBA" id="ARBA00022840"/>
    </source>
</evidence>
<comment type="catalytic activity">
    <reaction evidence="8">
        <text>L-threonyl-[protein] + ATP = 3-O-(5'-adenylyl)-L-threonyl-[protein] + diphosphate</text>
        <dbReference type="Rhea" id="RHEA:54292"/>
        <dbReference type="Rhea" id="RHEA-COMP:11060"/>
        <dbReference type="Rhea" id="RHEA-COMP:13847"/>
        <dbReference type="ChEBI" id="CHEBI:30013"/>
        <dbReference type="ChEBI" id="CHEBI:30616"/>
        <dbReference type="ChEBI" id="CHEBI:33019"/>
        <dbReference type="ChEBI" id="CHEBI:138113"/>
        <dbReference type="EC" id="2.7.7.108"/>
    </reaction>
</comment>
<comment type="cofactor">
    <cofactor evidence="8">
        <name>Mg(2+)</name>
        <dbReference type="ChEBI" id="CHEBI:18420"/>
    </cofactor>
    <cofactor evidence="8">
        <name>Mn(2+)</name>
        <dbReference type="ChEBI" id="CHEBI:29035"/>
    </cofactor>
</comment>
<keyword evidence="7 8" id="KW-0460">Magnesium</keyword>
<dbReference type="EMBL" id="AWXU01000035">
    <property type="protein sequence ID" value="KFN49467.1"/>
    <property type="molecule type" value="Genomic_DNA"/>
</dbReference>
<feature type="binding site" evidence="8">
    <location>
        <position position="91"/>
    </location>
    <ligand>
        <name>ATP</name>
        <dbReference type="ChEBI" id="CHEBI:30616"/>
    </ligand>
</feature>
<dbReference type="EC" id="2.7.7.108" evidence="8"/>
<dbReference type="GO" id="GO:0070733">
    <property type="term" value="F:AMPylase activity"/>
    <property type="evidence" value="ECO:0007669"/>
    <property type="project" value="UniProtKB-EC"/>
</dbReference>
<evidence type="ECO:0000256" key="1">
    <source>
        <dbReference type="ARBA" id="ARBA00009747"/>
    </source>
</evidence>
<evidence type="ECO:0000313" key="9">
    <source>
        <dbReference type="EMBL" id="KFN49467.1"/>
    </source>
</evidence>
<feature type="binding site" evidence="8">
    <location>
        <position position="255"/>
    </location>
    <ligand>
        <name>Mg(2+)</name>
        <dbReference type="ChEBI" id="CHEBI:18420"/>
    </ligand>
</feature>
<dbReference type="InterPro" id="IPR003846">
    <property type="entry name" value="SelO"/>
</dbReference>
<evidence type="ECO:0000256" key="7">
    <source>
        <dbReference type="ARBA" id="ARBA00022842"/>
    </source>
</evidence>
<comment type="catalytic activity">
    <reaction evidence="8">
        <text>L-seryl-[protein] + UTP = O-(5'-uridylyl)-L-seryl-[protein] + diphosphate</text>
        <dbReference type="Rhea" id="RHEA:64604"/>
        <dbReference type="Rhea" id="RHEA-COMP:9863"/>
        <dbReference type="Rhea" id="RHEA-COMP:16635"/>
        <dbReference type="ChEBI" id="CHEBI:29999"/>
        <dbReference type="ChEBI" id="CHEBI:33019"/>
        <dbReference type="ChEBI" id="CHEBI:46398"/>
        <dbReference type="ChEBI" id="CHEBI:156051"/>
    </reaction>
</comment>
<dbReference type="GO" id="GO:0030145">
    <property type="term" value="F:manganese ion binding"/>
    <property type="evidence" value="ECO:0007669"/>
    <property type="project" value="UniProtKB-UniRule"/>
</dbReference>
<comment type="catalytic activity">
    <reaction evidence="8">
        <text>L-tyrosyl-[protein] + UTP = O-(5'-uridylyl)-L-tyrosyl-[protein] + diphosphate</text>
        <dbReference type="Rhea" id="RHEA:83887"/>
        <dbReference type="Rhea" id="RHEA-COMP:10136"/>
        <dbReference type="Rhea" id="RHEA-COMP:20238"/>
        <dbReference type="ChEBI" id="CHEBI:33019"/>
        <dbReference type="ChEBI" id="CHEBI:46398"/>
        <dbReference type="ChEBI" id="CHEBI:46858"/>
        <dbReference type="ChEBI" id="CHEBI:90602"/>
    </reaction>
</comment>
<evidence type="ECO:0000256" key="5">
    <source>
        <dbReference type="ARBA" id="ARBA00022741"/>
    </source>
</evidence>
<dbReference type="HAMAP" id="MF_00692">
    <property type="entry name" value="SelO"/>
    <property type="match status" value="1"/>
</dbReference>
<dbReference type="OrthoDB" id="9776281at2"/>
<dbReference type="PANTHER" id="PTHR32057:SF14">
    <property type="entry name" value="PROTEIN ADENYLYLTRANSFERASE SELO, MITOCHONDRIAL"/>
    <property type="match status" value="1"/>
</dbReference>
<comment type="catalytic activity">
    <reaction evidence="8">
        <text>L-seryl-[protein] + ATP = 3-O-(5'-adenylyl)-L-seryl-[protein] + diphosphate</text>
        <dbReference type="Rhea" id="RHEA:58120"/>
        <dbReference type="Rhea" id="RHEA-COMP:9863"/>
        <dbReference type="Rhea" id="RHEA-COMP:15073"/>
        <dbReference type="ChEBI" id="CHEBI:29999"/>
        <dbReference type="ChEBI" id="CHEBI:30616"/>
        <dbReference type="ChEBI" id="CHEBI:33019"/>
        <dbReference type="ChEBI" id="CHEBI:142516"/>
        <dbReference type="EC" id="2.7.7.108"/>
    </reaction>
</comment>
<comment type="similarity">
    <text evidence="1 8">Belongs to the SELO family.</text>
</comment>
<dbReference type="Pfam" id="PF02696">
    <property type="entry name" value="SelO"/>
    <property type="match status" value="1"/>
</dbReference>
<keyword evidence="8" id="KW-0464">Manganese</keyword>
<proteinExistence type="inferred from homology"/>
<keyword evidence="4 8" id="KW-0479">Metal-binding</keyword>
<gene>
    <name evidence="8" type="primary">ydiU</name>
    <name evidence="8" type="synonym">selO</name>
    <name evidence="9" type="ORF">P873_10870</name>
</gene>
<feature type="binding site" evidence="8">
    <location>
        <position position="264"/>
    </location>
    <ligand>
        <name>Mg(2+)</name>
        <dbReference type="ChEBI" id="CHEBI:18420"/>
    </ligand>
</feature>
<evidence type="ECO:0000256" key="8">
    <source>
        <dbReference type="HAMAP-Rule" id="MF_00692"/>
    </source>
</evidence>
<comment type="catalytic activity">
    <reaction evidence="8">
        <text>L-tyrosyl-[protein] + ATP = O-(5'-adenylyl)-L-tyrosyl-[protein] + diphosphate</text>
        <dbReference type="Rhea" id="RHEA:54288"/>
        <dbReference type="Rhea" id="RHEA-COMP:10136"/>
        <dbReference type="Rhea" id="RHEA-COMP:13846"/>
        <dbReference type="ChEBI" id="CHEBI:30616"/>
        <dbReference type="ChEBI" id="CHEBI:33019"/>
        <dbReference type="ChEBI" id="CHEBI:46858"/>
        <dbReference type="ChEBI" id="CHEBI:83624"/>
        <dbReference type="EC" id="2.7.7.108"/>
    </reaction>
</comment>
<dbReference type="GO" id="GO:0005524">
    <property type="term" value="F:ATP binding"/>
    <property type="evidence" value="ECO:0007669"/>
    <property type="project" value="UniProtKB-UniRule"/>
</dbReference>
<dbReference type="RefSeq" id="WP_026816375.1">
    <property type="nucleotide sequence ID" value="NZ_AUFF01000002.1"/>
</dbReference>
<dbReference type="NCBIfam" id="NF000658">
    <property type="entry name" value="PRK00029.1"/>
    <property type="match status" value="1"/>
</dbReference>
<dbReference type="GO" id="GO:0000287">
    <property type="term" value="F:magnesium ion binding"/>
    <property type="evidence" value="ECO:0007669"/>
    <property type="project" value="UniProtKB-UniRule"/>
</dbReference>
<dbReference type="EC" id="2.7.7.-" evidence="8"/>
<keyword evidence="2 8" id="KW-0808">Transferase</keyword>
<feature type="binding site" evidence="8">
    <location>
        <position position="183"/>
    </location>
    <ligand>
        <name>ATP</name>
        <dbReference type="ChEBI" id="CHEBI:30616"/>
    </ligand>
</feature>
<comment type="catalytic activity">
    <reaction evidence="8">
        <text>L-histidyl-[protein] + UTP = N(tele)-(5'-uridylyl)-L-histidyl-[protein] + diphosphate</text>
        <dbReference type="Rhea" id="RHEA:83891"/>
        <dbReference type="Rhea" id="RHEA-COMP:9745"/>
        <dbReference type="Rhea" id="RHEA-COMP:20239"/>
        <dbReference type="ChEBI" id="CHEBI:29979"/>
        <dbReference type="ChEBI" id="CHEBI:33019"/>
        <dbReference type="ChEBI" id="CHEBI:46398"/>
        <dbReference type="ChEBI" id="CHEBI:233474"/>
    </reaction>
</comment>
<evidence type="ECO:0000256" key="4">
    <source>
        <dbReference type="ARBA" id="ARBA00022723"/>
    </source>
</evidence>
<feature type="binding site" evidence="8">
    <location>
        <position position="112"/>
    </location>
    <ligand>
        <name>ATP</name>
        <dbReference type="ChEBI" id="CHEBI:30616"/>
    </ligand>
</feature>
<sequence length="519" mass="54681">MPLDLPLTHTYATLPPRFFQQVAPTPVGLPAWLAFNHELAAELGIADAAGVDAEAGLAVFAGNALPPSARPLAMAYAGHQFGHFVPQLGDGRAILLGELVDVHGVRRDLQLKGAGRTAFSRGGDGRAVVGPVLREVIIGEALHALGIPTTRALAAVATGEPVLRDRGPLPGAVLTRVAASHVRVGTFEFFAARGDVEALRRLADYVIDRHYPELASAAPHEAALALLRAVSERQAALLAMWMAVGFVHGVMNTDNMAVSGESIDFGPCAFLDEYAPGKTFSSIDRHGRYAFANQPVIAQWNLARLGECLLPLMIAPGSAIPDEAAAVAAATAELQAFPARFEAQWQARLRARLGLVETRDGDDGLAADLLAAMHAAGADWTLTFRRLAEWVEDGFAAGEAGAVDPVDAFGAGARAPLPMDPVAPADFLAPWLPRWRERLAAEARPPQQVAAATRAVAPAVIPRNHQVEAALRAAEDGELAPFRALLAAVRRPFADDAAQQPFIAAPAPAARVCATFCGT</sequence>
<dbReference type="AlphaFoldDB" id="A0A091BDA2"/>
<feature type="active site" description="Proton acceptor" evidence="8">
    <location>
        <position position="254"/>
    </location>
</feature>
<keyword evidence="3 8" id="KW-0548">Nucleotidyltransferase</keyword>